<keyword evidence="6" id="KW-0119">Carbohydrate metabolism</keyword>
<dbReference type="PANTHER" id="PTHR42891:SF1">
    <property type="entry name" value="D-GLYCERO-BETA-D-MANNO-HEPTOSE-1,7-BISPHOSPHATE 7-PHOSPHATASE"/>
    <property type="match status" value="1"/>
</dbReference>
<evidence type="ECO:0000313" key="10">
    <source>
        <dbReference type="Proteomes" id="UP000192917"/>
    </source>
</evidence>
<dbReference type="InterPro" id="IPR006549">
    <property type="entry name" value="HAD-SF_hydro_IIIA"/>
</dbReference>
<evidence type="ECO:0000256" key="1">
    <source>
        <dbReference type="ARBA" id="ARBA00004496"/>
    </source>
</evidence>
<dbReference type="InterPro" id="IPR004446">
    <property type="entry name" value="Heptose_bisP_phosphatase"/>
</dbReference>
<organism evidence="9 10">
    <name type="scientific">Tistlia consotensis USBA 355</name>
    <dbReference type="NCBI Taxonomy" id="560819"/>
    <lineage>
        <taxon>Bacteria</taxon>
        <taxon>Pseudomonadati</taxon>
        <taxon>Pseudomonadota</taxon>
        <taxon>Alphaproteobacteria</taxon>
        <taxon>Rhodospirillales</taxon>
        <taxon>Rhodovibrionaceae</taxon>
        <taxon>Tistlia</taxon>
    </lineage>
</organism>
<comment type="similarity">
    <text evidence="2">Belongs to the GmhB family.</text>
</comment>
<feature type="region of interest" description="Disordered" evidence="8">
    <location>
        <begin position="1"/>
        <end position="22"/>
    </location>
</feature>
<proteinExistence type="inferred from homology"/>
<dbReference type="PANTHER" id="PTHR42891">
    <property type="entry name" value="D-GLYCERO-BETA-D-MANNO-HEPTOSE-1,7-BISPHOSPHATE 7-PHOSPHATASE"/>
    <property type="match status" value="1"/>
</dbReference>
<keyword evidence="10" id="KW-1185">Reference proteome</keyword>
<dbReference type="GO" id="GO:0016791">
    <property type="term" value="F:phosphatase activity"/>
    <property type="evidence" value="ECO:0007669"/>
    <property type="project" value="InterPro"/>
</dbReference>
<dbReference type="NCBIfam" id="TIGR01656">
    <property type="entry name" value="Histidinol-ppas"/>
    <property type="match status" value="1"/>
</dbReference>
<dbReference type="InterPro" id="IPR036412">
    <property type="entry name" value="HAD-like_sf"/>
</dbReference>
<evidence type="ECO:0000256" key="3">
    <source>
        <dbReference type="ARBA" id="ARBA00022490"/>
    </source>
</evidence>
<sequence>MSEGATHGGLASETGEIPRSLQPDGLWCERRRQVPPPSPRALFLDRDGVVVEEVGFLHRPQEVRLAAGAAALCRAARAAGWTVVLVTNQSGIGRGRYGWPEFAATQAEIERQLAAAGAPEPFDLVLACPHHPEGIEPYRHADAPGRKPNPGMLARAIELLALEPAASWIVGDRAVDLEAGRRAGLAGGLHLSTGHGRDAGEREQALASATPAYRVLAADDLPAALTLLPLSGG</sequence>
<evidence type="ECO:0000256" key="8">
    <source>
        <dbReference type="SAM" id="MobiDB-lite"/>
    </source>
</evidence>
<dbReference type="NCBIfam" id="TIGR01662">
    <property type="entry name" value="HAD-SF-IIIA"/>
    <property type="match status" value="1"/>
</dbReference>
<evidence type="ECO:0000256" key="5">
    <source>
        <dbReference type="ARBA" id="ARBA00022801"/>
    </source>
</evidence>
<dbReference type="EMBL" id="FWZX01000013">
    <property type="protein sequence ID" value="SMF38197.1"/>
    <property type="molecule type" value="Genomic_DNA"/>
</dbReference>
<evidence type="ECO:0000256" key="6">
    <source>
        <dbReference type="ARBA" id="ARBA00023277"/>
    </source>
</evidence>
<keyword evidence="4" id="KW-0479">Metal-binding</keyword>
<dbReference type="RefSeq" id="WP_200808539.1">
    <property type="nucleotide sequence ID" value="NZ_FWZX01000013.1"/>
</dbReference>
<gene>
    <name evidence="9" type="ORF">SAMN05428998_1136</name>
</gene>
<keyword evidence="5" id="KW-0378">Hydrolase</keyword>
<dbReference type="Gene3D" id="3.40.50.1000">
    <property type="entry name" value="HAD superfamily/HAD-like"/>
    <property type="match status" value="1"/>
</dbReference>
<dbReference type="InterPro" id="IPR006543">
    <property type="entry name" value="Histidinol-phos"/>
</dbReference>
<dbReference type="GO" id="GO:0005737">
    <property type="term" value="C:cytoplasm"/>
    <property type="evidence" value="ECO:0007669"/>
    <property type="project" value="UniProtKB-SubCell"/>
</dbReference>
<evidence type="ECO:0000313" key="9">
    <source>
        <dbReference type="EMBL" id="SMF38197.1"/>
    </source>
</evidence>
<dbReference type="STRING" id="560819.SAMN05428998_1136"/>
<evidence type="ECO:0000256" key="7">
    <source>
        <dbReference type="ARBA" id="ARBA00031828"/>
    </source>
</evidence>
<reference evidence="9 10" key="1">
    <citation type="submission" date="2017-04" db="EMBL/GenBank/DDBJ databases">
        <authorList>
            <person name="Afonso C.L."/>
            <person name="Miller P.J."/>
            <person name="Scott M.A."/>
            <person name="Spackman E."/>
            <person name="Goraichik I."/>
            <person name="Dimitrov K.M."/>
            <person name="Suarez D.L."/>
            <person name="Swayne D.E."/>
        </authorList>
    </citation>
    <scope>NUCLEOTIDE SEQUENCE [LARGE SCALE GENOMIC DNA]</scope>
    <source>
        <strain evidence="9 10">USBA 355</strain>
    </source>
</reference>
<evidence type="ECO:0000256" key="4">
    <source>
        <dbReference type="ARBA" id="ARBA00022723"/>
    </source>
</evidence>
<accession>A0A1Y6C0Z7</accession>
<dbReference type="Pfam" id="PF13242">
    <property type="entry name" value="Hydrolase_like"/>
    <property type="match status" value="1"/>
</dbReference>
<dbReference type="InterPro" id="IPR023214">
    <property type="entry name" value="HAD_sf"/>
</dbReference>
<dbReference type="Proteomes" id="UP000192917">
    <property type="component" value="Unassembled WGS sequence"/>
</dbReference>
<dbReference type="GO" id="GO:0046872">
    <property type="term" value="F:metal ion binding"/>
    <property type="evidence" value="ECO:0007669"/>
    <property type="project" value="UniProtKB-KW"/>
</dbReference>
<keyword evidence="3" id="KW-0963">Cytoplasm</keyword>
<dbReference type="GO" id="GO:0005975">
    <property type="term" value="P:carbohydrate metabolic process"/>
    <property type="evidence" value="ECO:0007669"/>
    <property type="project" value="InterPro"/>
</dbReference>
<dbReference type="SUPFAM" id="SSF56784">
    <property type="entry name" value="HAD-like"/>
    <property type="match status" value="1"/>
</dbReference>
<evidence type="ECO:0000256" key="2">
    <source>
        <dbReference type="ARBA" id="ARBA00005628"/>
    </source>
</evidence>
<protein>
    <recommendedName>
        <fullName evidence="7">D,D-heptose 1,7-bisphosphate phosphatase</fullName>
    </recommendedName>
</protein>
<comment type="subcellular location">
    <subcellularLocation>
        <location evidence="1">Cytoplasm</location>
    </subcellularLocation>
</comment>
<dbReference type="AlphaFoldDB" id="A0A1Y6C0Z7"/>
<name>A0A1Y6C0Z7_9PROT</name>